<accession>A0A5B7I785</accession>
<organism evidence="2 3">
    <name type="scientific">Portunus trituberculatus</name>
    <name type="common">Swimming crab</name>
    <name type="synonym">Neptunus trituberculatus</name>
    <dbReference type="NCBI Taxonomy" id="210409"/>
    <lineage>
        <taxon>Eukaryota</taxon>
        <taxon>Metazoa</taxon>
        <taxon>Ecdysozoa</taxon>
        <taxon>Arthropoda</taxon>
        <taxon>Crustacea</taxon>
        <taxon>Multicrustacea</taxon>
        <taxon>Malacostraca</taxon>
        <taxon>Eumalacostraca</taxon>
        <taxon>Eucarida</taxon>
        <taxon>Decapoda</taxon>
        <taxon>Pleocyemata</taxon>
        <taxon>Brachyura</taxon>
        <taxon>Eubrachyura</taxon>
        <taxon>Portunoidea</taxon>
        <taxon>Portunidae</taxon>
        <taxon>Portuninae</taxon>
        <taxon>Portunus</taxon>
    </lineage>
</organism>
<feature type="region of interest" description="Disordered" evidence="1">
    <location>
        <begin position="1"/>
        <end position="43"/>
    </location>
</feature>
<sequence length="144" mass="16254">MTEFMPQSPQLRAAEASGGVWKPDSGRTESRASPKWRPNAPVEDSIYLDDISPTAASLRSLQELRLQRQLYQDRNRGCGRVTVHHIGDGETRRPSERPGRTDTCPQEAHLVQHLALGRNRLPRTSPAWRHAGQEHASHPQQCQH</sequence>
<reference evidence="2 3" key="1">
    <citation type="submission" date="2019-05" db="EMBL/GenBank/DDBJ databases">
        <title>Another draft genome of Portunus trituberculatus and its Hox gene families provides insights of decapod evolution.</title>
        <authorList>
            <person name="Jeong J.-H."/>
            <person name="Song I."/>
            <person name="Kim S."/>
            <person name="Choi T."/>
            <person name="Kim D."/>
            <person name="Ryu S."/>
            <person name="Kim W."/>
        </authorList>
    </citation>
    <scope>NUCLEOTIDE SEQUENCE [LARGE SCALE GENOMIC DNA]</scope>
    <source>
        <tissue evidence="2">Muscle</tissue>
    </source>
</reference>
<gene>
    <name evidence="2" type="ORF">E2C01_071108</name>
</gene>
<feature type="compositionally biased region" description="Polar residues" evidence="1">
    <location>
        <begin position="1"/>
        <end position="10"/>
    </location>
</feature>
<dbReference type="AlphaFoldDB" id="A0A5B7I785"/>
<name>A0A5B7I785_PORTR</name>
<feature type="compositionally biased region" description="Basic and acidic residues" evidence="1">
    <location>
        <begin position="85"/>
        <end position="100"/>
    </location>
</feature>
<dbReference type="Proteomes" id="UP000324222">
    <property type="component" value="Unassembled WGS sequence"/>
</dbReference>
<feature type="region of interest" description="Disordered" evidence="1">
    <location>
        <begin position="124"/>
        <end position="144"/>
    </location>
</feature>
<keyword evidence="3" id="KW-1185">Reference proteome</keyword>
<feature type="region of interest" description="Disordered" evidence="1">
    <location>
        <begin position="81"/>
        <end position="104"/>
    </location>
</feature>
<proteinExistence type="predicted"/>
<evidence type="ECO:0000256" key="1">
    <source>
        <dbReference type="SAM" id="MobiDB-lite"/>
    </source>
</evidence>
<evidence type="ECO:0000313" key="2">
    <source>
        <dbReference type="EMBL" id="MPC76684.1"/>
    </source>
</evidence>
<comment type="caution">
    <text evidence="2">The sequence shown here is derived from an EMBL/GenBank/DDBJ whole genome shotgun (WGS) entry which is preliminary data.</text>
</comment>
<dbReference type="EMBL" id="VSRR010043954">
    <property type="protein sequence ID" value="MPC76684.1"/>
    <property type="molecule type" value="Genomic_DNA"/>
</dbReference>
<evidence type="ECO:0000313" key="3">
    <source>
        <dbReference type="Proteomes" id="UP000324222"/>
    </source>
</evidence>
<protein>
    <submittedName>
        <fullName evidence="2">Uncharacterized protein</fullName>
    </submittedName>
</protein>